<dbReference type="EMBL" id="FLQX01000035">
    <property type="protein sequence ID" value="SBT04262.1"/>
    <property type="molecule type" value="Genomic_DNA"/>
</dbReference>
<dbReference type="PANTHER" id="PTHR44086">
    <property type="entry name" value="THIOSULFATE SULFURTRANSFERASE RDL2, MITOCHONDRIAL-RELATED"/>
    <property type="match status" value="1"/>
</dbReference>
<dbReference type="Gene3D" id="3.40.250.10">
    <property type="entry name" value="Rhodanese-like domain"/>
    <property type="match status" value="1"/>
</dbReference>
<dbReference type="SUPFAM" id="SSF52821">
    <property type="entry name" value="Rhodanese/Cell cycle control phosphatase"/>
    <property type="match status" value="1"/>
</dbReference>
<sequence>MVRRLGFSFFVLLFALSVRADVVDIDNAELARLSAAGVPVIDIRTEGEWQETGIVAGSKLLTFVDERGRTDSPAWLEKVRGVAGPDQPVILICRSGKRTKAASRVLSQEAGYGKVYSVQGGILAWAKEGRPMAPAPSAQATCAAGARC</sequence>
<dbReference type="PROSITE" id="PS50206">
    <property type="entry name" value="RHODANESE_3"/>
    <property type="match status" value="1"/>
</dbReference>
<organism evidence="3 4">
    <name type="scientific">Candidatus Accumulibacter aalborgensis</name>
    <dbReference type="NCBI Taxonomy" id="1860102"/>
    <lineage>
        <taxon>Bacteria</taxon>
        <taxon>Pseudomonadati</taxon>
        <taxon>Pseudomonadota</taxon>
        <taxon>Betaproteobacteria</taxon>
        <taxon>Candidatus Accumulibacter</taxon>
    </lineage>
</organism>
<gene>
    <name evidence="3" type="ORF">ACCAA_130177</name>
</gene>
<reference evidence="3 4" key="1">
    <citation type="submission" date="2016-06" db="EMBL/GenBank/DDBJ databases">
        <authorList>
            <person name="Kjaerup R.B."/>
            <person name="Dalgaard T.S."/>
            <person name="Juul-Madsen H.R."/>
        </authorList>
    </citation>
    <scope>NUCLEOTIDE SEQUENCE [LARGE SCALE GENOMIC DNA]</scope>
    <source>
        <strain evidence="3">3</strain>
    </source>
</reference>
<dbReference type="SMART" id="SM00450">
    <property type="entry name" value="RHOD"/>
    <property type="match status" value="1"/>
</dbReference>
<dbReference type="PANTHER" id="PTHR44086:SF10">
    <property type="entry name" value="THIOSULFATE SULFURTRANSFERASE_RHODANESE-LIKE DOMAIN-CONTAINING PROTEIN 3"/>
    <property type="match status" value="1"/>
</dbReference>
<proteinExistence type="predicted"/>
<keyword evidence="1" id="KW-0732">Signal</keyword>
<dbReference type="GO" id="GO:0004792">
    <property type="term" value="F:thiosulfate-cyanide sulfurtransferase activity"/>
    <property type="evidence" value="ECO:0007669"/>
    <property type="project" value="TreeGrafter"/>
</dbReference>
<feature type="domain" description="Rhodanese" evidence="2">
    <location>
        <begin position="34"/>
        <end position="134"/>
    </location>
</feature>
<evidence type="ECO:0000313" key="3">
    <source>
        <dbReference type="EMBL" id="SBT04262.1"/>
    </source>
</evidence>
<dbReference type="InterPro" id="IPR036873">
    <property type="entry name" value="Rhodanese-like_dom_sf"/>
</dbReference>
<dbReference type="STRING" id="1860102.ACCAA_130177"/>
<dbReference type="RefSeq" id="WP_186405917.1">
    <property type="nucleotide sequence ID" value="NZ_FLQX01000035.1"/>
</dbReference>
<feature type="chain" id="PRO_5008381511" evidence="1">
    <location>
        <begin position="21"/>
        <end position="148"/>
    </location>
</feature>
<feature type="signal peptide" evidence="1">
    <location>
        <begin position="1"/>
        <end position="20"/>
    </location>
</feature>
<dbReference type="Proteomes" id="UP000199169">
    <property type="component" value="Unassembled WGS sequence"/>
</dbReference>
<evidence type="ECO:0000313" key="4">
    <source>
        <dbReference type="Proteomes" id="UP000199169"/>
    </source>
</evidence>
<evidence type="ECO:0000259" key="2">
    <source>
        <dbReference type="PROSITE" id="PS50206"/>
    </source>
</evidence>
<name>A0A1A8XIQ4_9PROT</name>
<dbReference type="InterPro" id="IPR001763">
    <property type="entry name" value="Rhodanese-like_dom"/>
</dbReference>
<dbReference type="Pfam" id="PF00581">
    <property type="entry name" value="Rhodanese"/>
    <property type="match status" value="1"/>
</dbReference>
<evidence type="ECO:0000256" key="1">
    <source>
        <dbReference type="SAM" id="SignalP"/>
    </source>
</evidence>
<dbReference type="AlphaFoldDB" id="A0A1A8XIQ4"/>
<keyword evidence="4" id="KW-1185">Reference proteome</keyword>
<accession>A0A1A8XIQ4</accession>
<protein>
    <submittedName>
        <fullName evidence="3">Rhodanese domain protein</fullName>
    </submittedName>
</protein>